<proteinExistence type="predicted"/>
<keyword evidence="1" id="KW-1133">Transmembrane helix</keyword>
<sequence length="252" mass="28242">MNLQQLKDAAKSYFLKTTDIVKDVPDRTKGWRGDLEDQGIIPNRVGVDREGRIIPPFFVWWAPWMFRVILIIAGLIIGGILESINSGPYPDTAMLIPFAMGFAMWFLRNQTSWIPGLIITVLAVTAASLMSKSVLISLEALILFALVVLVEYIYARAAFDYNTAAAFEEMKQALSTYGTAYELEEREDTNVNGETLTTVSALDSGRPARAMIRLLPEHVDPGWLIAVDPARRFMTGLSPEQRVRISEIQEQM</sequence>
<keyword evidence="1" id="KW-0472">Membrane</keyword>
<organism evidence="2 3">
    <name type="scientific">Corynebacterium amycolatum</name>
    <dbReference type="NCBI Taxonomy" id="43765"/>
    <lineage>
        <taxon>Bacteria</taxon>
        <taxon>Bacillati</taxon>
        <taxon>Actinomycetota</taxon>
        <taxon>Actinomycetes</taxon>
        <taxon>Mycobacteriales</taxon>
        <taxon>Corynebacteriaceae</taxon>
        <taxon>Corynebacterium</taxon>
    </lineage>
</organism>
<gene>
    <name evidence="2" type="ORF">QP460_008830</name>
</gene>
<evidence type="ECO:0000256" key="1">
    <source>
        <dbReference type="SAM" id="Phobius"/>
    </source>
</evidence>
<dbReference type="Proteomes" id="UP001223646">
    <property type="component" value="Unassembled WGS sequence"/>
</dbReference>
<reference evidence="2" key="2">
    <citation type="submission" date="2024-05" db="EMBL/GenBank/DDBJ databases">
        <authorList>
            <person name="Wolfe A."/>
        </authorList>
    </citation>
    <scope>NUCLEOTIDE SEQUENCE</scope>
    <source>
        <strain evidence="2">UMB1064</strain>
    </source>
</reference>
<feature type="transmembrane region" description="Helical" evidence="1">
    <location>
        <begin position="113"/>
        <end position="130"/>
    </location>
</feature>
<dbReference type="AlphaFoldDB" id="A0AAW9SWJ5"/>
<name>A0AAW9SWJ5_CORAY</name>
<dbReference type="EMBL" id="JASOOY020000031">
    <property type="protein sequence ID" value="MEO3717693.1"/>
    <property type="molecule type" value="Genomic_DNA"/>
</dbReference>
<feature type="transmembrane region" description="Helical" evidence="1">
    <location>
        <begin position="136"/>
        <end position="154"/>
    </location>
</feature>
<evidence type="ECO:0000313" key="2">
    <source>
        <dbReference type="EMBL" id="MEO3717693.1"/>
    </source>
</evidence>
<comment type="caution">
    <text evidence="2">The sequence shown here is derived from an EMBL/GenBank/DDBJ whole genome shotgun (WGS) entry which is preliminary data.</text>
</comment>
<dbReference type="RefSeq" id="WP_284826360.1">
    <property type="nucleotide sequence ID" value="NZ_JASOOY020000031.1"/>
</dbReference>
<keyword evidence="1" id="KW-0812">Transmembrane</keyword>
<protein>
    <submittedName>
        <fullName evidence="2">Uncharacterized protein</fullName>
    </submittedName>
</protein>
<feature type="transmembrane region" description="Helical" evidence="1">
    <location>
        <begin position="87"/>
        <end position="106"/>
    </location>
</feature>
<evidence type="ECO:0000313" key="3">
    <source>
        <dbReference type="Proteomes" id="UP001223646"/>
    </source>
</evidence>
<feature type="transmembrane region" description="Helical" evidence="1">
    <location>
        <begin position="58"/>
        <end position="81"/>
    </location>
</feature>
<reference evidence="2" key="1">
    <citation type="submission" date="2023-05" db="EMBL/GenBank/DDBJ databases">
        <authorList>
            <person name="Du J."/>
        </authorList>
    </citation>
    <scope>NUCLEOTIDE SEQUENCE</scope>
    <source>
        <strain evidence="2">UMB1064</strain>
    </source>
</reference>
<accession>A0AAW9SWJ5</accession>